<name>A0A1M5P241_9GAMM</name>
<feature type="transmembrane region" description="Helical" evidence="1">
    <location>
        <begin position="63"/>
        <end position="86"/>
    </location>
</feature>
<reference evidence="2 3" key="1">
    <citation type="submission" date="2016-11" db="EMBL/GenBank/DDBJ databases">
        <authorList>
            <person name="Jaros S."/>
            <person name="Januszkiewicz K."/>
            <person name="Wedrychowicz H."/>
        </authorList>
    </citation>
    <scope>NUCLEOTIDE SEQUENCE [LARGE SCALE GENOMIC DNA]</scope>
    <source>
        <strain evidence="2 3">CGMCC 1.7049</strain>
    </source>
</reference>
<keyword evidence="3" id="KW-1185">Reference proteome</keyword>
<dbReference type="OrthoDB" id="346283at2"/>
<gene>
    <name evidence="2" type="ORF">SAMN04488068_1983</name>
</gene>
<organism evidence="2 3">
    <name type="scientific">Hydrocarboniphaga daqingensis</name>
    <dbReference type="NCBI Taxonomy" id="490188"/>
    <lineage>
        <taxon>Bacteria</taxon>
        <taxon>Pseudomonadati</taxon>
        <taxon>Pseudomonadota</taxon>
        <taxon>Gammaproteobacteria</taxon>
        <taxon>Nevskiales</taxon>
        <taxon>Nevskiaceae</taxon>
        <taxon>Hydrocarboniphaga</taxon>
    </lineage>
</organism>
<keyword evidence="1" id="KW-1133">Transmembrane helix</keyword>
<feature type="transmembrane region" description="Helical" evidence="1">
    <location>
        <begin position="21"/>
        <end position="43"/>
    </location>
</feature>
<sequence length="204" mass="22440">MTEKRHLKERLDQISRPQLMNVLAWIVAIAVCILIGAFWLYLTNFGPAKLSTDPAVWGQFGDFVGGAANPVIGLLTLIALVLTIVLQSKQLDLSTQELSETKAELRRSTEAQELAARLNALTALFVEYRRLSEDKEAEFTRVLSAPTTLGANVQLIEAVKRERDGLLIRKQQIFDELEKLSGLVRQAAQQSIQPDEPASGGSAG</sequence>
<evidence type="ECO:0000313" key="2">
    <source>
        <dbReference type="EMBL" id="SHG95871.1"/>
    </source>
</evidence>
<dbReference type="RefSeq" id="WP_139250229.1">
    <property type="nucleotide sequence ID" value="NZ_FQWZ01000004.1"/>
</dbReference>
<protein>
    <submittedName>
        <fullName evidence="2">Uncharacterized protein</fullName>
    </submittedName>
</protein>
<keyword evidence="1" id="KW-0472">Membrane</keyword>
<proteinExistence type="predicted"/>
<accession>A0A1M5P241</accession>
<dbReference type="Proteomes" id="UP000199758">
    <property type="component" value="Unassembled WGS sequence"/>
</dbReference>
<dbReference type="EMBL" id="FQWZ01000004">
    <property type="protein sequence ID" value="SHG95871.1"/>
    <property type="molecule type" value="Genomic_DNA"/>
</dbReference>
<evidence type="ECO:0000313" key="3">
    <source>
        <dbReference type="Proteomes" id="UP000199758"/>
    </source>
</evidence>
<dbReference type="AlphaFoldDB" id="A0A1M5P241"/>
<evidence type="ECO:0000256" key="1">
    <source>
        <dbReference type="SAM" id="Phobius"/>
    </source>
</evidence>
<keyword evidence="1" id="KW-0812">Transmembrane</keyword>